<dbReference type="EMBL" id="CASHSV030000001">
    <property type="protein sequence ID" value="CAJ2628036.1"/>
    <property type="molecule type" value="Genomic_DNA"/>
</dbReference>
<sequence>MTRVPKVEVKKLSTNTLVQQTYITVPRRYFLVDAMDYILSRMLSLNLMQVLESGGCNHFNYGICVLRSKDLLSCC</sequence>
<proteinExistence type="predicted"/>
<dbReference type="Proteomes" id="UP001177021">
    <property type="component" value="Unassembled WGS sequence"/>
</dbReference>
<name>A0ACB0I7M9_TRIPR</name>
<evidence type="ECO:0000313" key="1">
    <source>
        <dbReference type="EMBL" id="CAJ2628036.1"/>
    </source>
</evidence>
<comment type="caution">
    <text evidence="1">The sequence shown here is derived from an EMBL/GenBank/DDBJ whole genome shotgun (WGS) entry which is preliminary data.</text>
</comment>
<organism evidence="1 2">
    <name type="scientific">Trifolium pratense</name>
    <name type="common">Red clover</name>
    <dbReference type="NCBI Taxonomy" id="57577"/>
    <lineage>
        <taxon>Eukaryota</taxon>
        <taxon>Viridiplantae</taxon>
        <taxon>Streptophyta</taxon>
        <taxon>Embryophyta</taxon>
        <taxon>Tracheophyta</taxon>
        <taxon>Spermatophyta</taxon>
        <taxon>Magnoliopsida</taxon>
        <taxon>eudicotyledons</taxon>
        <taxon>Gunneridae</taxon>
        <taxon>Pentapetalae</taxon>
        <taxon>rosids</taxon>
        <taxon>fabids</taxon>
        <taxon>Fabales</taxon>
        <taxon>Fabaceae</taxon>
        <taxon>Papilionoideae</taxon>
        <taxon>50 kb inversion clade</taxon>
        <taxon>NPAAA clade</taxon>
        <taxon>Hologalegina</taxon>
        <taxon>IRL clade</taxon>
        <taxon>Trifolieae</taxon>
        <taxon>Trifolium</taxon>
    </lineage>
</organism>
<gene>
    <name evidence="1" type="ORF">MILVUS5_LOCUS357</name>
</gene>
<keyword evidence="2" id="KW-1185">Reference proteome</keyword>
<protein>
    <submittedName>
        <fullName evidence="1">Uncharacterized protein</fullName>
    </submittedName>
</protein>
<reference evidence="1" key="1">
    <citation type="submission" date="2023-10" db="EMBL/GenBank/DDBJ databases">
        <authorList>
            <person name="Rodriguez Cubillos JULIANA M."/>
            <person name="De Vega J."/>
        </authorList>
    </citation>
    <scope>NUCLEOTIDE SEQUENCE</scope>
</reference>
<accession>A0ACB0I7M9</accession>
<evidence type="ECO:0000313" key="2">
    <source>
        <dbReference type="Proteomes" id="UP001177021"/>
    </source>
</evidence>